<dbReference type="Proteomes" id="UP000028924">
    <property type="component" value="Unassembled WGS sequence"/>
</dbReference>
<dbReference type="GeneID" id="23612835"/>
<proteinExistence type="predicted"/>
<gene>
    <name evidence="2" type="ORF">F751_1444</name>
</gene>
<keyword evidence="3" id="KW-1185">Reference proteome</keyword>
<evidence type="ECO:0000313" key="2">
    <source>
        <dbReference type="EMBL" id="KFM25830.1"/>
    </source>
</evidence>
<protein>
    <submittedName>
        <fullName evidence="2">Uncharacterized protein</fullName>
    </submittedName>
</protein>
<feature type="compositionally biased region" description="Low complexity" evidence="1">
    <location>
        <begin position="34"/>
        <end position="43"/>
    </location>
</feature>
<feature type="region of interest" description="Disordered" evidence="1">
    <location>
        <begin position="34"/>
        <end position="58"/>
    </location>
</feature>
<dbReference type="AlphaFoldDB" id="A0A087SJC6"/>
<dbReference type="EMBL" id="KL662123">
    <property type="protein sequence ID" value="KFM25830.1"/>
    <property type="molecule type" value="Genomic_DNA"/>
</dbReference>
<reference evidence="2 3" key="1">
    <citation type="journal article" date="2014" name="BMC Genomics">
        <title>Oil accumulation mechanisms of the oleaginous microalga Chlorella protothecoides revealed through its genome, transcriptomes, and proteomes.</title>
        <authorList>
            <person name="Gao C."/>
            <person name="Wang Y."/>
            <person name="Shen Y."/>
            <person name="Yan D."/>
            <person name="He X."/>
            <person name="Dai J."/>
            <person name="Wu Q."/>
        </authorList>
    </citation>
    <scope>NUCLEOTIDE SEQUENCE [LARGE SCALE GENOMIC DNA]</scope>
    <source>
        <strain evidence="2 3">0710</strain>
    </source>
</reference>
<evidence type="ECO:0000313" key="3">
    <source>
        <dbReference type="Proteomes" id="UP000028924"/>
    </source>
</evidence>
<name>A0A087SJC6_AUXPR</name>
<evidence type="ECO:0000256" key="1">
    <source>
        <dbReference type="SAM" id="MobiDB-lite"/>
    </source>
</evidence>
<accession>A0A087SJC6</accession>
<sequence length="148" mass="15453">MVTGIVLSEARDYASSGSVSSSASGVGAASSASMTASSSKTGSTVTGAASGKKSADACEGGVTVDSNGYWTYTNSKKSIREVKVIKYDPNPNNYNQEILCGVNYAQQKGLCTSGSWKIPVQYGYKGCMMVQIDYNGGCNSKDPVFCFK</sequence>
<dbReference type="RefSeq" id="XP_011398726.1">
    <property type="nucleotide sequence ID" value="XM_011400424.1"/>
</dbReference>
<organism evidence="2 3">
    <name type="scientific">Auxenochlorella protothecoides</name>
    <name type="common">Green microalga</name>
    <name type="synonym">Chlorella protothecoides</name>
    <dbReference type="NCBI Taxonomy" id="3075"/>
    <lineage>
        <taxon>Eukaryota</taxon>
        <taxon>Viridiplantae</taxon>
        <taxon>Chlorophyta</taxon>
        <taxon>core chlorophytes</taxon>
        <taxon>Trebouxiophyceae</taxon>
        <taxon>Chlorellales</taxon>
        <taxon>Chlorellaceae</taxon>
        <taxon>Auxenochlorella</taxon>
    </lineage>
</organism>
<dbReference type="KEGG" id="apro:F751_1444"/>